<keyword evidence="2" id="KW-0547">Nucleotide-binding</keyword>
<dbReference type="PANTHER" id="PTHR42788">
    <property type="entry name" value="TAURINE IMPORT ATP-BINDING PROTEIN-RELATED"/>
    <property type="match status" value="1"/>
</dbReference>
<evidence type="ECO:0000313" key="6">
    <source>
        <dbReference type="Proteomes" id="UP001426770"/>
    </source>
</evidence>
<dbReference type="InterPro" id="IPR050166">
    <property type="entry name" value="ABC_transporter_ATP-bind"/>
</dbReference>
<evidence type="ECO:0000256" key="1">
    <source>
        <dbReference type="ARBA" id="ARBA00022448"/>
    </source>
</evidence>
<dbReference type="PANTHER" id="PTHR42788:SF13">
    <property type="entry name" value="ALIPHATIC SULFONATES IMPORT ATP-BINDING PROTEIN SSUB"/>
    <property type="match status" value="1"/>
</dbReference>
<dbReference type="CDD" id="cd03293">
    <property type="entry name" value="ABC_NrtD_SsuB_transporters"/>
    <property type="match status" value="1"/>
</dbReference>
<evidence type="ECO:0000259" key="4">
    <source>
        <dbReference type="PROSITE" id="PS50893"/>
    </source>
</evidence>
<feature type="domain" description="ABC transporter" evidence="4">
    <location>
        <begin position="5"/>
        <end position="236"/>
    </location>
</feature>
<dbReference type="InterPro" id="IPR003439">
    <property type="entry name" value="ABC_transporter-like_ATP-bd"/>
</dbReference>
<evidence type="ECO:0000256" key="2">
    <source>
        <dbReference type="ARBA" id="ARBA00022741"/>
    </source>
</evidence>
<dbReference type="RefSeq" id="WP_345379362.1">
    <property type="nucleotide sequence ID" value="NZ_BAABRR010000006.1"/>
</dbReference>
<dbReference type="Proteomes" id="UP001426770">
    <property type="component" value="Unassembled WGS sequence"/>
</dbReference>
<reference evidence="5 6" key="1">
    <citation type="submission" date="2024-02" db="EMBL/GenBank/DDBJ databases">
        <title>Lysinimicrobium sediminis NBRC 112286.</title>
        <authorList>
            <person name="Ichikawa N."/>
            <person name="Katano-Makiyama Y."/>
            <person name="Hidaka K."/>
        </authorList>
    </citation>
    <scope>NUCLEOTIDE SEQUENCE [LARGE SCALE GENOMIC DNA]</scope>
    <source>
        <strain evidence="5 6">NBRC 112286</strain>
    </source>
</reference>
<accession>A0ABP9WIW7</accession>
<dbReference type="EMBL" id="BAABRR010000006">
    <property type="protein sequence ID" value="GAA5519026.1"/>
    <property type="molecule type" value="Genomic_DNA"/>
</dbReference>
<comment type="caution">
    <text evidence="5">The sequence shown here is derived from an EMBL/GenBank/DDBJ whole genome shotgun (WGS) entry which is preliminary data.</text>
</comment>
<dbReference type="InterPro" id="IPR027417">
    <property type="entry name" value="P-loop_NTPase"/>
</dbReference>
<dbReference type="InterPro" id="IPR003593">
    <property type="entry name" value="AAA+_ATPase"/>
</dbReference>
<sequence>MGAPVAIADVAQAFPGRSGERLALDGIDLSLAPGELVCVVGPSGCGKSTLLDLVAGHTRPARGSVAVDGSPVTGPGPDRVMVFQEHALFPWLSVADNVGFGLKQAGVPAAERESTVARWLAKVGLTDAASLHPHQLSGGMRQRAALARAFAMRPAVLLMDEPFSALDAPSRDRLHVELQELWRETGTTILFVTHNVREAVALGDRVIVLSSGPGRIIGDVRVSLARPRVVESERVVALAQDVRRLLDAADQLGIAAPRGGEDDHVVI</sequence>
<keyword evidence="1" id="KW-0813">Transport</keyword>
<name>A0ABP9WIW7_9MICO</name>
<dbReference type="Pfam" id="PF00005">
    <property type="entry name" value="ABC_tran"/>
    <property type="match status" value="1"/>
</dbReference>
<evidence type="ECO:0000313" key="5">
    <source>
        <dbReference type="EMBL" id="GAA5519026.1"/>
    </source>
</evidence>
<evidence type="ECO:0000256" key="3">
    <source>
        <dbReference type="ARBA" id="ARBA00022840"/>
    </source>
</evidence>
<dbReference type="PROSITE" id="PS50893">
    <property type="entry name" value="ABC_TRANSPORTER_2"/>
    <property type="match status" value="1"/>
</dbReference>
<organism evidence="5 6">
    <name type="scientific">Demequina sediminis</name>
    <dbReference type="NCBI Taxonomy" id="1930058"/>
    <lineage>
        <taxon>Bacteria</taxon>
        <taxon>Bacillati</taxon>
        <taxon>Actinomycetota</taxon>
        <taxon>Actinomycetes</taxon>
        <taxon>Micrococcales</taxon>
        <taxon>Demequinaceae</taxon>
        <taxon>Demequina</taxon>
    </lineage>
</organism>
<gene>
    <name evidence="5" type="primary">nrtD</name>
    <name evidence="5" type="ORF">Lsed01_01464</name>
</gene>
<dbReference type="InterPro" id="IPR017871">
    <property type="entry name" value="ABC_transporter-like_CS"/>
</dbReference>
<dbReference type="PROSITE" id="PS00211">
    <property type="entry name" value="ABC_TRANSPORTER_1"/>
    <property type="match status" value="1"/>
</dbReference>
<protein>
    <submittedName>
        <fullName evidence="5">Nitrate import ATP-binding protein NrtD</fullName>
    </submittedName>
</protein>
<dbReference type="GO" id="GO:0005524">
    <property type="term" value="F:ATP binding"/>
    <property type="evidence" value="ECO:0007669"/>
    <property type="project" value="UniProtKB-KW"/>
</dbReference>
<proteinExistence type="predicted"/>
<dbReference type="SUPFAM" id="SSF52540">
    <property type="entry name" value="P-loop containing nucleoside triphosphate hydrolases"/>
    <property type="match status" value="1"/>
</dbReference>
<dbReference type="Gene3D" id="3.40.50.300">
    <property type="entry name" value="P-loop containing nucleotide triphosphate hydrolases"/>
    <property type="match status" value="1"/>
</dbReference>
<keyword evidence="6" id="KW-1185">Reference proteome</keyword>
<dbReference type="SMART" id="SM00382">
    <property type="entry name" value="AAA"/>
    <property type="match status" value="1"/>
</dbReference>
<keyword evidence="3 5" id="KW-0067">ATP-binding</keyword>